<feature type="compositionally biased region" description="Acidic residues" evidence="1">
    <location>
        <begin position="38"/>
        <end position="47"/>
    </location>
</feature>
<sequence length="47" mass="4972">MQKAAAVQEAEEKKTRLLNAAAAKIAPLQDAVDTGMATDDDKEQLTA</sequence>
<evidence type="ECO:0000313" key="2">
    <source>
        <dbReference type="EMBL" id="EEQ04684.1"/>
    </source>
</evidence>
<dbReference type="Pfam" id="PF02413">
    <property type="entry name" value="Caudo_TAP"/>
    <property type="match status" value="1"/>
</dbReference>
<keyword evidence="3" id="KW-1185">Reference proteome</keyword>
<feature type="region of interest" description="Disordered" evidence="1">
    <location>
        <begin position="28"/>
        <end position="47"/>
    </location>
</feature>
<organism evidence="2 3">
    <name type="scientific">Yersinia bercovieri ATCC 43970</name>
    <dbReference type="NCBI Taxonomy" id="349968"/>
    <lineage>
        <taxon>Bacteria</taxon>
        <taxon>Pseudomonadati</taxon>
        <taxon>Pseudomonadota</taxon>
        <taxon>Gammaproteobacteria</taxon>
        <taxon>Enterobacterales</taxon>
        <taxon>Yersiniaceae</taxon>
        <taxon>Yersinia</taxon>
    </lineage>
</organism>
<proteinExistence type="predicted"/>
<protein>
    <submittedName>
        <fullName evidence="2">Uncharacterized protein</fullName>
    </submittedName>
</protein>
<reference evidence="2" key="1">
    <citation type="submission" date="2008-12" db="EMBL/GenBank/DDBJ databases">
        <title>Annotation of the Yersinia bercovieri ATCC 43970 genome.</title>
        <authorList>
            <person name="Read T.D."/>
            <person name="Akmal A."/>
            <person name="Bishop-Lilly K."/>
            <person name="Chen P.E."/>
            <person name="Cook C."/>
            <person name="Kiley M.P."/>
            <person name="Lentz S."/>
            <person name="Mateczun A."/>
            <person name="Nagarajan N."/>
            <person name="Nolan N."/>
            <person name="Osborne B.I."/>
            <person name="Pop M."/>
            <person name="Sozhamannan S."/>
            <person name="Stewart A.C."/>
            <person name="Sulakvelidze A."/>
            <person name="Thomason B."/>
            <person name="Willner K."/>
            <person name="Zwick M.E."/>
        </authorList>
    </citation>
    <scope>NUCLEOTIDE SEQUENCE [LARGE SCALE GENOMIC DNA]</scope>
    <source>
        <strain evidence="2">ATCC 43970</strain>
    </source>
</reference>
<gene>
    <name evidence="2" type="ORF">yberc0001_40190</name>
</gene>
<name>A0ABM9XTJ8_YERBE</name>
<feature type="non-terminal residue" evidence="2">
    <location>
        <position position="47"/>
    </location>
</feature>
<dbReference type="InterPro" id="IPR003458">
    <property type="entry name" value="Phage_T4_Gp38_tail_assem"/>
</dbReference>
<accession>A0ABM9XTJ8</accession>
<dbReference type="EMBL" id="AALC02000202">
    <property type="protein sequence ID" value="EEQ04684.1"/>
    <property type="molecule type" value="Genomic_DNA"/>
</dbReference>
<evidence type="ECO:0000313" key="3">
    <source>
        <dbReference type="Proteomes" id="UP000010319"/>
    </source>
</evidence>
<evidence type="ECO:0000256" key="1">
    <source>
        <dbReference type="SAM" id="MobiDB-lite"/>
    </source>
</evidence>
<dbReference type="Proteomes" id="UP000010319">
    <property type="component" value="Unassembled WGS sequence"/>
</dbReference>
<comment type="caution">
    <text evidence="2">The sequence shown here is derived from an EMBL/GenBank/DDBJ whole genome shotgun (WGS) entry which is preliminary data.</text>
</comment>